<evidence type="ECO:0000256" key="1">
    <source>
        <dbReference type="SAM" id="MobiDB-lite"/>
    </source>
</evidence>
<feature type="compositionally biased region" description="Low complexity" evidence="1">
    <location>
        <begin position="42"/>
        <end position="66"/>
    </location>
</feature>
<dbReference type="Proteomes" id="UP001530293">
    <property type="component" value="Unassembled WGS sequence"/>
</dbReference>
<feature type="compositionally biased region" description="Gly residues" evidence="1">
    <location>
        <begin position="95"/>
        <end position="107"/>
    </location>
</feature>
<keyword evidence="3" id="KW-1185">Reference proteome</keyword>
<dbReference type="EMBL" id="JALLBG020000188">
    <property type="protein sequence ID" value="KAL3760368.1"/>
    <property type="molecule type" value="Genomic_DNA"/>
</dbReference>
<proteinExistence type="predicted"/>
<evidence type="ECO:0000313" key="2">
    <source>
        <dbReference type="EMBL" id="KAL3760368.1"/>
    </source>
</evidence>
<gene>
    <name evidence="2" type="ORF">ACHAWU_000343</name>
</gene>
<name>A0ABD3M8T1_9STRA</name>
<reference evidence="2 3" key="1">
    <citation type="submission" date="2024-10" db="EMBL/GenBank/DDBJ databases">
        <title>Updated reference genomes for cyclostephanoid diatoms.</title>
        <authorList>
            <person name="Roberts W.R."/>
            <person name="Alverson A.J."/>
        </authorList>
    </citation>
    <scope>NUCLEOTIDE SEQUENCE [LARGE SCALE GENOMIC DNA]</scope>
    <source>
        <strain evidence="2 3">AJA232-27</strain>
    </source>
</reference>
<organism evidence="2 3">
    <name type="scientific">Discostella pseudostelligera</name>
    <dbReference type="NCBI Taxonomy" id="259834"/>
    <lineage>
        <taxon>Eukaryota</taxon>
        <taxon>Sar</taxon>
        <taxon>Stramenopiles</taxon>
        <taxon>Ochrophyta</taxon>
        <taxon>Bacillariophyta</taxon>
        <taxon>Coscinodiscophyceae</taxon>
        <taxon>Thalassiosirophycidae</taxon>
        <taxon>Stephanodiscales</taxon>
        <taxon>Stephanodiscaceae</taxon>
        <taxon>Discostella</taxon>
    </lineage>
</organism>
<evidence type="ECO:0000313" key="3">
    <source>
        <dbReference type="Proteomes" id="UP001530293"/>
    </source>
</evidence>
<sequence>MPRRKSNKKGDDLSNNPRPLKRATRHSSRIGGHAGVSSLEDTSSASSTAATSTARAASLTTAASASNIHEDDDEDDNNDSRIMTTRRGGEEAGGEEAGGIEEVGGTGELLNNDEAEVRSLFLHAEENVADIMNFINDDSNFDGPEDEERVTINNSEILLHRRGDDYPPLPDVSNCTEERKAAILKEYRRKCKAHTDRLRRIRLKQEEALPDNNADNYTGVDSTTLRTMAEVERARLAVGHSFRVKDCLSMRIVEEALITNKTIIFNKSDATNLRAVGINFCIMAHKALNSGWIVDKVALNVPGEGVESWEGRVNTLSTPVRAEWLAVLMEDNIRRTPNMSNEAMRLLLAPYAPERFLTGGGRGGSRC</sequence>
<dbReference type="AlphaFoldDB" id="A0ABD3M8T1"/>
<feature type="region of interest" description="Disordered" evidence="1">
    <location>
        <begin position="1"/>
        <end position="108"/>
    </location>
</feature>
<protein>
    <submittedName>
        <fullName evidence="2">Uncharacterized protein</fullName>
    </submittedName>
</protein>
<comment type="caution">
    <text evidence="2">The sequence shown here is derived from an EMBL/GenBank/DDBJ whole genome shotgun (WGS) entry which is preliminary data.</text>
</comment>
<feature type="compositionally biased region" description="Basic residues" evidence="1">
    <location>
        <begin position="19"/>
        <end position="28"/>
    </location>
</feature>
<accession>A0ABD3M8T1</accession>